<gene>
    <name evidence="3" type="ORF">L0U89_03530</name>
</gene>
<dbReference type="PANTHER" id="PTHR46401:SF2">
    <property type="entry name" value="GLYCOSYLTRANSFERASE WBBK-RELATED"/>
    <property type="match status" value="1"/>
</dbReference>
<reference evidence="3 4" key="1">
    <citation type="submission" date="2022-01" db="EMBL/GenBank/DDBJ databases">
        <title>Mariniradius saccharolyticus sp. nov., isolated from sediment of a river.</title>
        <authorList>
            <person name="Liu H."/>
        </authorList>
    </citation>
    <scope>NUCLEOTIDE SEQUENCE [LARGE SCALE GENOMIC DNA]</scope>
    <source>
        <strain evidence="3 4">RY-2</strain>
    </source>
</reference>
<dbReference type="Proteomes" id="UP001201449">
    <property type="component" value="Unassembled WGS sequence"/>
</dbReference>
<feature type="domain" description="Glycosyl transferase family 1" evidence="2">
    <location>
        <begin position="191"/>
        <end position="329"/>
    </location>
</feature>
<dbReference type="InterPro" id="IPR001296">
    <property type="entry name" value="Glyco_trans_1"/>
</dbReference>
<dbReference type="SUPFAM" id="SSF53756">
    <property type="entry name" value="UDP-Glycosyltransferase/glycogen phosphorylase"/>
    <property type="match status" value="1"/>
</dbReference>
<dbReference type="Gene3D" id="3.40.50.2000">
    <property type="entry name" value="Glycogen Phosphorylase B"/>
    <property type="match status" value="2"/>
</dbReference>
<evidence type="ECO:0000256" key="1">
    <source>
        <dbReference type="ARBA" id="ARBA00022679"/>
    </source>
</evidence>
<proteinExistence type="predicted"/>
<dbReference type="PANTHER" id="PTHR46401">
    <property type="entry name" value="GLYCOSYLTRANSFERASE WBBK-RELATED"/>
    <property type="match status" value="1"/>
</dbReference>
<dbReference type="EMBL" id="JAKEVZ010000002">
    <property type="protein sequence ID" value="MCF1750129.1"/>
    <property type="molecule type" value="Genomic_DNA"/>
</dbReference>
<protein>
    <submittedName>
        <fullName evidence="3">Glycosyltransferase family 4 protein</fullName>
    </submittedName>
</protein>
<organism evidence="3 4">
    <name type="scientific">Mariniradius sediminis</name>
    <dbReference type="NCBI Taxonomy" id="2909237"/>
    <lineage>
        <taxon>Bacteria</taxon>
        <taxon>Pseudomonadati</taxon>
        <taxon>Bacteroidota</taxon>
        <taxon>Cytophagia</taxon>
        <taxon>Cytophagales</taxon>
        <taxon>Cyclobacteriaceae</taxon>
        <taxon>Mariniradius</taxon>
    </lineage>
</organism>
<keyword evidence="1" id="KW-0808">Transferase</keyword>
<evidence type="ECO:0000313" key="4">
    <source>
        <dbReference type="Proteomes" id="UP001201449"/>
    </source>
</evidence>
<keyword evidence="4" id="KW-1185">Reference proteome</keyword>
<name>A0ABS9BQ04_9BACT</name>
<dbReference type="CDD" id="cd03801">
    <property type="entry name" value="GT4_PimA-like"/>
    <property type="match status" value="1"/>
</dbReference>
<evidence type="ECO:0000259" key="2">
    <source>
        <dbReference type="Pfam" id="PF00534"/>
    </source>
</evidence>
<accession>A0ABS9BQ04</accession>
<sequence length="366" mass="41960">MKLIWSEPEPTGGASVQSLVWMSALHKLGNSVFLGKLKDDKKPVNKFYGWVTLVPLYDSTKNYIAVWFSYRFPRIFKIISSYNFDIVYTSMPTWHSLYVGIICKITGTKHVIRIASDVNVDNRLKIHHPFYKHYHILLAYKIADLIIVQNDYQMQSLLNKGHNSRLVKIPNPIVIKKEYFKPKVSFSGHIAWVANFRRVKNMGLLHDICKILPNETFKIAGVELSNTDNETIESIKLLKTLPNVFFCGNIGRDSIMEFYSNAKFLLNTSDFEGFSNTFLEAMASGTPILTTANVNPDGIIENFKLGVLYKSPESLKEILEAMSLEEYLEYSNNCLKYVSESHDYIALGTKLNILFNSMMSKKKYQN</sequence>
<comment type="caution">
    <text evidence="3">The sequence shown here is derived from an EMBL/GenBank/DDBJ whole genome shotgun (WGS) entry which is preliminary data.</text>
</comment>
<evidence type="ECO:0000313" key="3">
    <source>
        <dbReference type="EMBL" id="MCF1750129.1"/>
    </source>
</evidence>
<dbReference type="Pfam" id="PF00534">
    <property type="entry name" value="Glycos_transf_1"/>
    <property type="match status" value="1"/>
</dbReference>
<dbReference type="RefSeq" id="WP_234860255.1">
    <property type="nucleotide sequence ID" value="NZ_JAKEVZ010000002.1"/>
</dbReference>